<sequence length="2014" mass="231005">MVTEETTQLTLQRKSILPIEKSYGDKVFVYQDNSLPTITVLKKLNDKSEDKNDMRHSGDNLFSDDELDEIDYTTIQLQSNTNAYVIKPRSCLKYKYNIQDVYDGDDEGEEENDDFYKSYDKSSQAVITRKQKKDKVPIMRCAFDKHDYRHKSNSFTETSRCQSVERSFIGTNIFPCNNNDYACFNVIAHHHISESELDNQANLSGITNTILHRSSSSSSILSLFNLSSNQSDISPLLEYSNDTFDNKYGDQDILLITNRNASNNFSREFNSGDTKNKQSEINKISARRINEISKWKTENLRYKSWKYKEKHNAREEISGKNSKRLNFFRNLLYSGKFKKGKANIDEREKVVNKEKPIELVEHSRLNNNGSFSNKYGDESCSQTGNDIFFDEVIDCVSNMPKQINTAILSSRDSLNKTIYCIQHTNLSVNQETDSLCYPIKYPKPIHFTQVSNVIYPVVSAYLVCMNKKTLCAVSRHLKDKTSNCKYDNYISRVYSKIPTPLVEDANTNQHFEEPACYDKSEYHCNNAAISGSVKQITFDKRRKSSTLSSSEPLKHKLQCRKRIRMTKQDCFFPYEIETPSLTVRHSIRPITDSQSVLLPKSQSSPSLSDHVDEIDNNWITGQTDNDVNEEIERDSGGSKWISTNSNDTQQLKTETLERRKVTAWMPVNYMRTVDKTPSLYLDERGMINGIAECLITSLSSLSIPISEIDSSNKSLTNCYSPEPCERLLAYKQTVEIQSNNSDNDPLHHYDLYDSDEYENRIQTTPIAKTDFTDIDNEKQNAPLTDDSVSQTHTKFFNPIEISLGEEKASINNMYVSPPFPYSDCHHQHRHYHSRNLKYSVSQSQTNQLPMLNLQGFNITDSQMRVNRFLDPKHYYCCITFNNKTLVDPSTHKVDSRGETLGVNKQYPYNYQQYVPEIDDCVLFTNATIPSTQIKSKNKHNPTNTEHSYRFPVNIIINSKGNCFSDNRLLLTTKPILYVPEVKKNTHVKKLVPHQSTKAKPIHSVSCKNTNKLIKMSVKVQCDENDIKLTLKQQLLAETPKTLNPTNEVLKQTQKLPATHLSPSLIWRYSNFQQYTQQTDLSDADYKGINSKVKQVSQKQPLVHDTSDIIADTANLSGKKLINSTRSTRKFKSNHENKFHKSKRKIRPGELTIFELEKYGQCSQGVNKKNCQNLKSSEMSGSRKANYITSIDGKINNSQAKSLLNKVKMAGLNSKMKLGNRKRSAKRTNSNLNIVNLLDVAAMDRTCDTENVPAMNLGKLRDKNIRKKSVIPKTNYLQGSNLNNFHTEETMVENRLEKFNCMEHNNNHTIIPQTTKIHSCISYVTFKKDESTDASQYVYNYPVKMIQPETYYLNNRLNTDQKMNIISDQYQTTETAQSYSGEIELGIWCLKVCKHLKMLKGFVTINTGYTVNIPEEIFTCILFHFEVNETWISSTVTGKNASTGMNQVNNLTKCLITLLKPIIYISQQIICFNDNMKMKGIIHANNFSLMDMTAKANIIKCSQDKYLSDTHFIILNEITFSKSNVTIIKATTSKPATKGCRKNGNKLQGVKILFKNMMNFRTKTKHHVSCGTKNLQAFSFALNHYYYAIEEVIIFEMDMICSSEYCSEMHCCLYQLIITSIELNVCITNQKVHKYKLYHQKSREVKEDILKSNKNEHNEMEYNHRNAVPSYFNKWSNLLSEFHGMYIERYCTNSVCYHLYTNEVNSNVKVNNLDCVEVLLEQSSSTTSVYFDIESNTMKEKVKTFTTKGKSIKMLNVTEYPVLFNKSTQTMSKNNHYNVTSQNASPHCSTDNYNNFGDKNELSDKTVLLSSERKRSRSLNLSVEFSTSISRSISATEITRDESVQSVCFSHSFDNTIQTTSVLMSDTTSNKTNRSNSYNYQHFNDDSYSDDARKRLTALRTSKQKDTNRKDGEVSQTSDYHSDIRTYGIEKETPLYNELIHDSSKVINMKSSVTTKKCSESLLGHKQQKPKNSEHLDYNEITKGNCEQPKAFGEVTTNSPKIVYIDVDSANLSAE</sequence>
<keyword evidence="1" id="KW-1185">Reference proteome</keyword>
<dbReference type="WBParaSite" id="TREG1_47340.1">
    <property type="protein sequence ID" value="TREG1_47340.1"/>
    <property type="gene ID" value="TREG1_47340"/>
</dbReference>
<proteinExistence type="predicted"/>
<protein>
    <submittedName>
        <fullName evidence="2">Uncharacterized protein</fullName>
    </submittedName>
</protein>
<name>A0AA85JRR6_TRIRE</name>
<evidence type="ECO:0000313" key="2">
    <source>
        <dbReference type="WBParaSite" id="TREG1_47340.1"/>
    </source>
</evidence>
<dbReference type="Proteomes" id="UP000050795">
    <property type="component" value="Unassembled WGS sequence"/>
</dbReference>
<organism evidence="1 2">
    <name type="scientific">Trichobilharzia regenti</name>
    <name type="common">Nasal bird schistosome</name>
    <dbReference type="NCBI Taxonomy" id="157069"/>
    <lineage>
        <taxon>Eukaryota</taxon>
        <taxon>Metazoa</taxon>
        <taxon>Spiralia</taxon>
        <taxon>Lophotrochozoa</taxon>
        <taxon>Platyhelminthes</taxon>
        <taxon>Trematoda</taxon>
        <taxon>Digenea</taxon>
        <taxon>Strigeidida</taxon>
        <taxon>Schistosomatoidea</taxon>
        <taxon>Schistosomatidae</taxon>
        <taxon>Trichobilharzia</taxon>
    </lineage>
</organism>
<reference evidence="2" key="2">
    <citation type="submission" date="2023-11" db="UniProtKB">
        <authorList>
            <consortium name="WormBaseParasite"/>
        </authorList>
    </citation>
    <scope>IDENTIFICATION</scope>
</reference>
<accession>A0AA85JRR6</accession>
<reference evidence="1" key="1">
    <citation type="submission" date="2022-06" db="EMBL/GenBank/DDBJ databases">
        <authorList>
            <person name="Berger JAMES D."/>
            <person name="Berger JAMES D."/>
        </authorList>
    </citation>
    <scope>NUCLEOTIDE SEQUENCE [LARGE SCALE GENOMIC DNA]</scope>
</reference>
<evidence type="ECO:0000313" key="1">
    <source>
        <dbReference type="Proteomes" id="UP000050795"/>
    </source>
</evidence>